<dbReference type="PROSITE" id="PS50022">
    <property type="entry name" value="FA58C_3"/>
    <property type="match status" value="1"/>
</dbReference>
<evidence type="ECO:0000313" key="5">
    <source>
        <dbReference type="EMBL" id="MFC5830649.1"/>
    </source>
</evidence>
<dbReference type="InterPro" id="IPR040605">
    <property type="entry name" value="Glyco_hydro2_dom5"/>
</dbReference>
<evidence type="ECO:0000256" key="3">
    <source>
        <dbReference type="ARBA" id="ARBA00023295"/>
    </source>
</evidence>
<dbReference type="InterPro" id="IPR006102">
    <property type="entry name" value="Ig-like_GH2"/>
</dbReference>
<dbReference type="PANTHER" id="PTHR42732">
    <property type="entry name" value="BETA-GALACTOSIDASE"/>
    <property type="match status" value="1"/>
</dbReference>
<protein>
    <submittedName>
        <fullName evidence="5">Glycoside hydrolase family 2 protein</fullName>
    </submittedName>
</protein>
<dbReference type="Gene3D" id="3.20.20.80">
    <property type="entry name" value="Glycosidases"/>
    <property type="match status" value="1"/>
</dbReference>
<keyword evidence="3" id="KW-0326">Glycosidase</keyword>
<evidence type="ECO:0000256" key="1">
    <source>
        <dbReference type="ARBA" id="ARBA00007401"/>
    </source>
</evidence>
<name>A0ABW1CXW4_9ACTN</name>
<dbReference type="Gene3D" id="2.60.40.10">
    <property type="entry name" value="Immunoglobulins"/>
    <property type="match status" value="2"/>
</dbReference>
<dbReference type="InterPro" id="IPR017853">
    <property type="entry name" value="GH"/>
</dbReference>
<evidence type="ECO:0000259" key="4">
    <source>
        <dbReference type="PROSITE" id="PS50022"/>
    </source>
</evidence>
<reference evidence="6" key="1">
    <citation type="journal article" date="2019" name="Int. J. Syst. Evol. Microbiol.">
        <title>The Global Catalogue of Microorganisms (GCM) 10K type strain sequencing project: providing services to taxonomists for standard genome sequencing and annotation.</title>
        <authorList>
            <consortium name="The Broad Institute Genomics Platform"/>
            <consortium name="The Broad Institute Genome Sequencing Center for Infectious Disease"/>
            <person name="Wu L."/>
            <person name="Ma J."/>
        </authorList>
    </citation>
    <scope>NUCLEOTIDE SEQUENCE [LARGE SCALE GENOMIC DNA]</scope>
    <source>
        <strain evidence="6">CCUG 53903</strain>
    </source>
</reference>
<comment type="caution">
    <text evidence="5">The sequence shown here is derived from an EMBL/GenBank/DDBJ whole genome shotgun (WGS) entry which is preliminary data.</text>
</comment>
<dbReference type="SUPFAM" id="SSF51445">
    <property type="entry name" value="(Trans)glycosidases"/>
    <property type="match status" value="1"/>
</dbReference>
<dbReference type="GO" id="GO:0016787">
    <property type="term" value="F:hydrolase activity"/>
    <property type="evidence" value="ECO:0007669"/>
    <property type="project" value="UniProtKB-KW"/>
</dbReference>
<dbReference type="InterPro" id="IPR036156">
    <property type="entry name" value="Beta-gal/glucu_dom_sf"/>
</dbReference>
<dbReference type="InterPro" id="IPR006101">
    <property type="entry name" value="Glyco_hydro_2"/>
</dbReference>
<keyword evidence="6" id="KW-1185">Reference proteome</keyword>
<dbReference type="SUPFAM" id="SSF49303">
    <property type="entry name" value="beta-Galactosidase/glucuronidase domain"/>
    <property type="match status" value="1"/>
</dbReference>
<dbReference type="PANTHER" id="PTHR42732:SF1">
    <property type="entry name" value="BETA-MANNOSIDASE"/>
    <property type="match status" value="1"/>
</dbReference>
<dbReference type="InterPro" id="IPR006104">
    <property type="entry name" value="Glyco_hydro_2_N"/>
</dbReference>
<comment type="similarity">
    <text evidence="1">Belongs to the glycosyl hydrolase 2 family.</text>
</comment>
<gene>
    <name evidence="5" type="ORF">ACFPZ3_42930</name>
</gene>
<evidence type="ECO:0000256" key="2">
    <source>
        <dbReference type="ARBA" id="ARBA00022801"/>
    </source>
</evidence>
<dbReference type="Pfam" id="PF18565">
    <property type="entry name" value="Glyco_hydro2_C5"/>
    <property type="match status" value="1"/>
</dbReference>
<dbReference type="Gene3D" id="2.60.120.260">
    <property type="entry name" value="Galactose-binding domain-like"/>
    <property type="match status" value="2"/>
</dbReference>
<dbReference type="InterPro" id="IPR008979">
    <property type="entry name" value="Galactose-bd-like_sf"/>
</dbReference>
<dbReference type="InterPro" id="IPR051913">
    <property type="entry name" value="GH2_Domain-Containing"/>
</dbReference>
<sequence length="804" mass="88418">MTRRKALINTAWKFAYEDPPGAVAEDFDDSDFYDVGLPHSFGIPYFMQTGFYVGRGVYRRVLEVRPEDLGKYLALEFQGVFQDAEVYVNGRQVGRHLGGYTAFAIDISTAVRAGANQLAVRVSNEWNPRLAPRAGEHTFNGGIYRDVSLIVTERTRIAWYGTFVTTRRLVGGDAVIEVATELVNDSGVHFDGDLTAEIRLAGESILWLRQPVSLPAGATRTCRQELTLPQARLWHPDTPHLYTLEQRLGLDQAVTTFGVRTVEFTSDKGFFLNGEHLPIHGANVHQDRAGWSDAATHSGIRRDVTLIRESGMNLIRGSHYPHHEEFAAECDRQGVLFWSELCFWGIGGENAEGFWIASAYPPNEADRAEFEDSCLRAMAEMIRVNRNHPSVIAWSTGNEVFFTDDEVIPQAKQLTQRLVDLVHELDPTRPAAVGGAQRRGFDELGDLAGYNGDGASLFLKPPWPSIVSEYGSVIEDRPGTYGPLYGHGVETDYAWRSGIVLWCGFHHGSIVPDMGRMGFIDYFRLPLRAWHWYRHEMRGIEPPPWPLPGTAAALRLSADRMTIATDGTDDTLITVTLVDASGQVVADDRAVRIEVVAGGGIFPTGTSITLSADNRGLLDGVGAIEFRSYFAGPNTLRADADGLEATELTIEAVGGEDWHGQPRRLPAGPPSLSFMPSAESPRLLSAKRPVFSSSSPADRPAHLVTDYSVAEGWISATNQPGAWLRIDLEGLWAVDTITVLFGEPGSVPFLLAVSADGQAFEQSATGTTRHGRMSFDLRGRLIHAVKVAFPQAPAEVIEVRVHGR</sequence>
<dbReference type="InterPro" id="IPR013783">
    <property type="entry name" value="Ig-like_fold"/>
</dbReference>
<dbReference type="InterPro" id="IPR000421">
    <property type="entry name" value="FA58C"/>
</dbReference>
<keyword evidence="2 5" id="KW-0378">Hydrolase</keyword>
<feature type="domain" description="F5/8 type C" evidence="4">
    <location>
        <begin position="667"/>
        <end position="804"/>
    </location>
</feature>
<dbReference type="SUPFAM" id="SSF49373">
    <property type="entry name" value="Invasin/intimin cell-adhesion fragments"/>
    <property type="match status" value="1"/>
</dbReference>
<dbReference type="SUPFAM" id="SSF49785">
    <property type="entry name" value="Galactose-binding domain-like"/>
    <property type="match status" value="2"/>
</dbReference>
<dbReference type="Proteomes" id="UP001596058">
    <property type="component" value="Unassembled WGS sequence"/>
</dbReference>
<proteinExistence type="inferred from homology"/>
<dbReference type="EMBL" id="JBHSPA010000056">
    <property type="protein sequence ID" value="MFC5830649.1"/>
    <property type="molecule type" value="Genomic_DNA"/>
</dbReference>
<organism evidence="5 6">
    <name type="scientific">Nonomuraea insulae</name>
    <dbReference type="NCBI Taxonomy" id="1616787"/>
    <lineage>
        <taxon>Bacteria</taxon>
        <taxon>Bacillati</taxon>
        <taxon>Actinomycetota</taxon>
        <taxon>Actinomycetes</taxon>
        <taxon>Streptosporangiales</taxon>
        <taxon>Streptosporangiaceae</taxon>
        <taxon>Nonomuraea</taxon>
    </lineage>
</organism>
<dbReference type="Pfam" id="PF02836">
    <property type="entry name" value="Glyco_hydro_2_C"/>
    <property type="match status" value="1"/>
</dbReference>
<dbReference type="InterPro" id="IPR008964">
    <property type="entry name" value="Invasin/intimin_cell_adhesion"/>
</dbReference>
<dbReference type="InterPro" id="IPR006103">
    <property type="entry name" value="Glyco_hydro_2_cat"/>
</dbReference>
<evidence type="ECO:0000313" key="6">
    <source>
        <dbReference type="Proteomes" id="UP001596058"/>
    </source>
</evidence>
<dbReference type="PRINTS" id="PR00132">
    <property type="entry name" value="GLHYDRLASE2"/>
</dbReference>
<accession>A0ABW1CXW4</accession>
<dbReference type="Pfam" id="PF02837">
    <property type="entry name" value="Glyco_hydro_2_N"/>
    <property type="match status" value="1"/>
</dbReference>
<dbReference type="Pfam" id="PF00703">
    <property type="entry name" value="Glyco_hydro_2"/>
    <property type="match status" value="1"/>
</dbReference>
<dbReference type="RefSeq" id="WP_379520135.1">
    <property type="nucleotide sequence ID" value="NZ_JBHSPA010000056.1"/>
</dbReference>